<organism evidence="2 3">
    <name type="scientific">Candidatus Neomicrothrix parvicella RN1</name>
    <dbReference type="NCBI Taxonomy" id="1229780"/>
    <lineage>
        <taxon>Bacteria</taxon>
        <taxon>Bacillati</taxon>
        <taxon>Actinomycetota</taxon>
        <taxon>Acidimicrobiia</taxon>
        <taxon>Acidimicrobiales</taxon>
        <taxon>Microthrixaceae</taxon>
        <taxon>Candidatus Neomicrothrix</taxon>
    </lineage>
</organism>
<accession>R4Z767</accession>
<dbReference type="HOGENOM" id="CLU_020336_0_2_11"/>
<dbReference type="Pfam" id="PF00561">
    <property type="entry name" value="Abhydrolase_1"/>
    <property type="match status" value="1"/>
</dbReference>
<dbReference type="GO" id="GO:0004806">
    <property type="term" value="F:triacylglycerol lipase activity"/>
    <property type="evidence" value="ECO:0007669"/>
    <property type="project" value="TreeGrafter"/>
</dbReference>
<dbReference type="InterPro" id="IPR050471">
    <property type="entry name" value="AB_hydrolase"/>
</dbReference>
<dbReference type="Proteomes" id="UP000018291">
    <property type="component" value="Unassembled WGS sequence"/>
</dbReference>
<protein>
    <recommendedName>
        <fullName evidence="1">AB hydrolase-1 domain-containing protein</fullName>
    </recommendedName>
</protein>
<gene>
    <name evidence="2" type="ORF">BN381_90017</name>
</gene>
<sequence>MKGSEIYGWRMFTETAGEVALWWELLGTGPTVFLVPGRGDSSDLFPARFTDRLIAGGCSVVRYDPRDTGLSGPGGGRYTLSDLTDDADAVIAATGAGPVHLVGVSMGGMTLVDLADRRSDLVASLTFIAAMSPDPEAGMGEDFFAALEADPVDGMLRAMATTEASDRAWVEAEFARAAERAEPRPDAVAIHQDAAFRGSRPSVDCLARIEVSALVVHGDLDRVLPLRHAESLAAGIADAELVVVSGMGHLPQPSVWDELADRTLAHVLNAG</sequence>
<feature type="domain" description="AB hydrolase-1" evidence="1">
    <location>
        <begin position="30"/>
        <end position="252"/>
    </location>
</feature>
<dbReference type="PANTHER" id="PTHR43433:SF5">
    <property type="entry name" value="AB HYDROLASE-1 DOMAIN-CONTAINING PROTEIN"/>
    <property type="match status" value="1"/>
</dbReference>
<evidence type="ECO:0000259" key="1">
    <source>
        <dbReference type="Pfam" id="PF00561"/>
    </source>
</evidence>
<evidence type="ECO:0000313" key="2">
    <source>
        <dbReference type="EMBL" id="CCM65946.1"/>
    </source>
</evidence>
<dbReference type="Gene3D" id="3.40.50.1820">
    <property type="entry name" value="alpha/beta hydrolase"/>
    <property type="match status" value="1"/>
</dbReference>
<dbReference type="SUPFAM" id="SSF53474">
    <property type="entry name" value="alpha/beta-Hydrolases"/>
    <property type="match status" value="1"/>
</dbReference>
<dbReference type="eggNOG" id="COG2267">
    <property type="taxonomic scope" value="Bacteria"/>
</dbReference>
<dbReference type="OrthoDB" id="8957634at2"/>
<dbReference type="AlphaFoldDB" id="R4Z767"/>
<comment type="caution">
    <text evidence="2">The sequence shown here is derived from an EMBL/GenBank/DDBJ whole genome shotgun (WGS) entry which is preliminary data.</text>
</comment>
<dbReference type="PANTHER" id="PTHR43433">
    <property type="entry name" value="HYDROLASE, ALPHA/BETA FOLD FAMILY PROTEIN"/>
    <property type="match status" value="1"/>
</dbReference>
<dbReference type="GO" id="GO:0046503">
    <property type="term" value="P:glycerolipid catabolic process"/>
    <property type="evidence" value="ECO:0007669"/>
    <property type="project" value="TreeGrafter"/>
</dbReference>
<proteinExistence type="predicted"/>
<name>R4Z767_9ACTN</name>
<dbReference type="InterPro" id="IPR000073">
    <property type="entry name" value="AB_hydrolase_1"/>
</dbReference>
<dbReference type="EMBL" id="CANL01000087">
    <property type="protein sequence ID" value="CCM65946.1"/>
    <property type="molecule type" value="Genomic_DNA"/>
</dbReference>
<evidence type="ECO:0000313" key="3">
    <source>
        <dbReference type="Proteomes" id="UP000018291"/>
    </source>
</evidence>
<dbReference type="InterPro" id="IPR029058">
    <property type="entry name" value="AB_hydrolase_fold"/>
</dbReference>
<reference evidence="2 3" key="1">
    <citation type="journal article" date="2013" name="ISME J.">
        <title>Metabolic model for the filamentous 'Candidatus Microthrix parvicella' based on genomic and metagenomic analyses.</title>
        <authorList>
            <person name="Jon McIlroy S."/>
            <person name="Kristiansen R."/>
            <person name="Albertsen M."/>
            <person name="Michael Karst S."/>
            <person name="Rossetti S."/>
            <person name="Lund Nielsen J."/>
            <person name="Tandoi V."/>
            <person name="James Seviour R."/>
            <person name="Nielsen P.H."/>
        </authorList>
    </citation>
    <scope>NUCLEOTIDE SEQUENCE [LARGE SCALE GENOMIC DNA]</scope>
    <source>
        <strain evidence="2 3">RN1</strain>
    </source>
</reference>
<keyword evidence="3" id="KW-1185">Reference proteome</keyword>
<dbReference type="STRING" id="1229780.BN381_90017"/>